<dbReference type="EMBL" id="JAQIZT010000019">
    <property type="protein sequence ID" value="KAJ6952678.1"/>
    <property type="molecule type" value="Genomic_DNA"/>
</dbReference>
<evidence type="ECO:0000313" key="2">
    <source>
        <dbReference type="EMBL" id="KAJ6952678.1"/>
    </source>
</evidence>
<keyword evidence="3" id="KW-1185">Reference proteome</keyword>
<comment type="caution">
    <text evidence="2">The sequence shown here is derived from an EMBL/GenBank/DDBJ whole genome shotgun (WGS) entry which is preliminary data.</text>
</comment>
<name>A0AAD6LA65_9ROSI</name>
<accession>A0AAD6LA65</accession>
<evidence type="ECO:0000313" key="3">
    <source>
        <dbReference type="Proteomes" id="UP001164929"/>
    </source>
</evidence>
<feature type="compositionally biased region" description="Basic and acidic residues" evidence="1">
    <location>
        <begin position="10"/>
        <end position="36"/>
    </location>
</feature>
<proteinExistence type="predicted"/>
<reference evidence="2" key="1">
    <citation type="journal article" date="2023" name="Mol. Ecol. Resour.">
        <title>Chromosome-level genome assembly of a triploid poplar Populus alba 'Berolinensis'.</title>
        <authorList>
            <person name="Chen S."/>
            <person name="Yu Y."/>
            <person name="Wang X."/>
            <person name="Wang S."/>
            <person name="Zhang T."/>
            <person name="Zhou Y."/>
            <person name="He R."/>
            <person name="Meng N."/>
            <person name="Wang Y."/>
            <person name="Liu W."/>
            <person name="Liu Z."/>
            <person name="Liu J."/>
            <person name="Guo Q."/>
            <person name="Huang H."/>
            <person name="Sederoff R.R."/>
            <person name="Wang G."/>
            <person name="Qu G."/>
            <person name="Chen S."/>
        </authorList>
    </citation>
    <scope>NUCLEOTIDE SEQUENCE</scope>
    <source>
        <strain evidence="2">SC-2020</strain>
    </source>
</reference>
<evidence type="ECO:0000256" key="1">
    <source>
        <dbReference type="SAM" id="MobiDB-lite"/>
    </source>
</evidence>
<gene>
    <name evidence="2" type="ORF">NC653_041730</name>
</gene>
<feature type="region of interest" description="Disordered" evidence="1">
    <location>
        <begin position="1"/>
        <end position="36"/>
    </location>
</feature>
<dbReference type="AlphaFoldDB" id="A0AAD6LA65"/>
<dbReference type="Proteomes" id="UP001164929">
    <property type="component" value="Chromosome 19"/>
</dbReference>
<protein>
    <submittedName>
        <fullName evidence="2">Uncharacterized protein</fullName>
    </submittedName>
</protein>
<organism evidence="2 3">
    <name type="scientific">Populus alba x Populus x berolinensis</name>
    <dbReference type="NCBI Taxonomy" id="444605"/>
    <lineage>
        <taxon>Eukaryota</taxon>
        <taxon>Viridiplantae</taxon>
        <taxon>Streptophyta</taxon>
        <taxon>Embryophyta</taxon>
        <taxon>Tracheophyta</taxon>
        <taxon>Spermatophyta</taxon>
        <taxon>Magnoliopsida</taxon>
        <taxon>eudicotyledons</taxon>
        <taxon>Gunneridae</taxon>
        <taxon>Pentapetalae</taxon>
        <taxon>rosids</taxon>
        <taxon>fabids</taxon>
        <taxon>Malpighiales</taxon>
        <taxon>Salicaceae</taxon>
        <taxon>Saliceae</taxon>
        <taxon>Populus</taxon>
    </lineage>
</organism>
<sequence>MTVSYDESPDINKQKDREKQEKYRRCFVEKQSKKQE</sequence>